<gene>
    <name evidence="10" type="ORF">PCOR1329_LOCUS38567</name>
</gene>
<organism evidence="10 11">
    <name type="scientific">Prorocentrum cordatum</name>
    <dbReference type="NCBI Taxonomy" id="2364126"/>
    <lineage>
        <taxon>Eukaryota</taxon>
        <taxon>Sar</taxon>
        <taxon>Alveolata</taxon>
        <taxon>Dinophyceae</taxon>
        <taxon>Prorocentrales</taxon>
        <taxon>Prorocentraceae</taxon>
        <taxon>Prorocentrum</taxon>
    </lineage>
</organism>
<name>A0ABN9TH68_9DINO</name>
<comment type="caution">
    <text evidence="10">The sequence shown here is derived from an EMBL/GenBank/DDBJ whole genome shotgun (WGS) entry which is preliminary data.</text>
</comment>
<evidence type="ECO:0000256" key="8">
    <source>
        <dbReference type="SAM" id="MobiDB-lite"/>
    </source>
</evidence>
<evidence type="ECO:0000313" key="10">
    <source>
        <dbReference type="EMBL" id="CAK0844490.1"/>
    </source>
</evidence>
<evidence type="ECO:0000256" key="3">
    <source>
        <dbReference type="ARBA" id="ARBA00022490"/>
    </source>
</evidence>
<sequence length="654" mass="72300">MRFGFKPRRATQPQERGFDAAALPSPARSRCGVPHGTPPRQAPPLSARDGAACPAGVSSAAHFESVSLVEVLDAKFGDSQDVKELLNTKLVTDPRVFKERIAEVTDLNTKLKDALKRVCERRRDAREALAAAQADIDARFRAQVEEGHSQRSVADGLSQQLQRVGEELDRVSKANQTLEMALKEHGRQERDLREEVRQHQKRLDAATSRAAEVEKQNEGLTGALEQSREEATAALAAADEKEKAAAEAVRELRAERGRFDAALEEQRAQAALSLSEAKAEAAKQLSESAWEWQRQVLERELQREGGGSQEADAKRAEWIKQGTADANEDSQSRIEEKIPDADIWADLCHTLQECRTAHETPAWLPDLFAQPLAGGKEGMAERATCKLCMKELTAVNMWLGDFNTWAKVGVPVHKGDESEAGHKPIMVRDIITALRKLFSRYSDRGDSAIVVSTAQGKVIKTAGGRNILKPPTPKANIYAPEEVLYSNKWFYIGSSQASEESLQSTLDEAWSKEDPLSPTPENIVEEVIVWVHDMQKWIKVPVPNFGGWSRPGGRESHCVVHLKKCLMKVLEERGLGTADSIPTTRIWRCSGGATAVAIEPPLKPNTVIAAHLSYYACLDQLVTVKTIDVESKSPKTYSIVADWESEWMDDFGPN</sequence>
<evidence type="ECO:0000256" key="5">
    <source>
        <dbReference type="ARBA" id="ARBA00022723"/>
    </source>
</evidence>
<evidence type="ECO:0000256" key="4">
    <source>
        <dbReference type="ARBA" id="ARBA00022553"/>
    </source>
</evidence>
<comment type="cofactor">
    <cofactor evidence="1">
        <name>Mg(2+)</name>
        <dbReference type="ChEBI" id="CHEBI:18420"/>
    </cofactor>
</comment>
<feature type="region of interest" description="Disordered" evidence="8">
    <location>
        <begin position="1"/>
        <end position="51"/>
    </location>
</feature>
<accession>A0ABN9TH68</accession>
<keyword evidence="5" id="KW-0479">Metal-binding</keyword>
<keyword evidence="4" id="KW-0597">Phosphoprotein</keyword>
<dbReference type="Proteomes" id="UP001189429">
    <property type="component" value="Unassembled WGS sequence"/>
</dbReference>
<keyword evidence="3" id="KW-0963">Cytoplasm</keyword>
<protein>
    <recommendedName>
        <fullName evidence="9">Myotonic dystrophy protein kinase coiled coil domain-containing protein</fullName>
    </recommendedName>
</protein>
<dbReference type="EMBL" id="CAUYUJ010014668">
    <property type="protein sequence ID" value="CAK0844490.1"/>
    <property type="molecule type" value="Genomic_DNA"/>
</dbReference>
<dbReference type="InterPro" id="IPR014930">
    <property type="entry name" value="Myotonic_dystrophy_kinase_coil"/>
</dbReference>
<evidence type="ECO:0000313" key="11">
    <source>
        <dbReference type="Proteomes" id="UP001189429"/>
    </source>
</evidence>
<evidence type="ECO:0000256" key="1">
    <source>
        <dbReference type="ARBA" id="ARBA00001946"/>
    </source>
</evidence>
<evidence type="ECO:0000256" key="6">
    <source>
        <dbReference type="ARBA" id="ARBA00023054"/>
    </source>
</evidence>
<comment type="subcellular location">
    <subcellularLocation>
        <location evidence="2">Cytoplasm</location>
    </subcellularLocation>
</comment>
<reference evidence="10" key="1">
    <citation type="submission" date="2023-10" db="EMBL/GenBank/DDBJ databases">
        <authorList>
            <person name="Chen Y."/>
            <person name="Shah S."/>
            <person name="Dougan E. K."/>
            <person name="Thang M."/>
            <person name="Chan C."/>
        </authorList>
    </citation>
    <scope>NUCLEOTIDE SEQUENCE [LARGE SCALE GENOMIC DNA]</scope>
</reference>
<keyword evidence="6 7" id="KW-0175">Coiled coil</keyword>
<evidence type="ECO:0000256" key="7">
    <source>
        <dbReference type="SAM" id="Coils"/>
    </source>
</evidence>
<evidence type="ECO:0000256" key="2">
    <source>
        <dbReference type="ARBA" id="ARBA00004496"/>
    </source>
</evidence>
<keyword evidence="11" id="KW-1185">Reference proteome</keyword>
<evidence type="ECO:0000259" key="9">
    <source>
        <dbReference type="Pfam" id="PF08826"/>
    </source>
</evidence>
<feature type="domain" description="Myotonic dystrophy protein kinase coiled coil" evidence="9">
    <location>
        <begin position="162"/>
        <end position="205"/>
    </location>
</feature>
<feature type="coiled-coil region" evidence="7">
    <location>
        <begin position="115"/>
        <end position="269"/>
    </location>
</feature>
<proteinExistence type="predicted"/>
<dbReference type="Pfam" id="PF08826">
    <property type="entry name" value="DMPK_coil"/>
    <property type="match status" value="1"/>
</dbReference>